<proteinExistence type="predicted"/>
<keyword evidence="3" id="KW-1185">Reference proteome</keyword>
<dbReference type="Proteomes" id="UP000183832">
    <property type="component" value="Unassembled WGS sequence"/>
</dbReference>
<protein>
    <submittedName>
        <fullName evidence="2">CLUMA_CG016682, isoform A</fullName>
    </submittedName>
</protein>
<name>A0A1J1IYC5_9DIPT</name>
<evidence type="ECO:0000313" key="3">
    <source>
        <dbReference type="Proteomes" id="UP000183832"/>
    </source>
</evidence>
<keyword evidence="1" id="KW-0472">Membrane</keyword>
<keyword evidence="1" id="KW-0812">Transmembrane</keyword>
<dbReference type="EMBL" id="CVRI01000059">
    <property type="protein sequence ID" value="CRL03577.1"/>
    <property type="molecule type" value="Genomic_DNA"/>
</dbReference>
<dbReference type="AlphaFoldDB" id="A0A1J1IYC5"/>
<feature type="transmembrane region" description="Helical" evidence="1">
    <location>
        <begin position="12"/>
        <end position="33"/>
    </location>
</feature>
<evidence type="ECO:0000256" key="1">
    <source>
        <dbReference type="SAM" id="Phobius"/>
    </source>
</evidence>
<keyword evidence="1" id="KW-1133">Transmembrane helix</keyword>
<evidence type="ECO:0000313" key="2">
    <source>
        <dbReference type="EMBL" id="CRL03577.1"/>
    </source>
</evidence>
<sequence length="99" mass="11580">MIADEMKNVFVFYFIGSIPPTVNLITYASNALWTRSDMLWKSSLATSKKNKGKNNWEISWKKNCNGELVTFLISDYNFPFLIFRHQKNMIGRTFIAFND</sequence>
<gene>
    <name evidence="2" type="ORF">CLUMA_CG016682</name>
</gene>
<reference evidence="2 3" key="1">
    <citation type="submission" date="2015-04" db="EMBL/GenBank/DDBJ databases">
        <authorList>
            <person name="Syromyatnikov M.Y."/>
            <person name="Popov V.N."/>
        </authorList>
    </citation>
    <scope>NUCLEOTIDE SEQUENCE [LARGE SCALE GENOMIC DNA]</scope>
</reference>
<accession>A0A1J1IYC5</accession>
<organism evidence="2 3">
    <name type="scientific">Clunio marinus</name>
    <dbReference type="NCBI Taxonomy" id="568069"/>
    <lineage>
        <taxon>Eukaryota</taxon>
        <taxon>Metazoa</taxon>
        <taxon>Ecdysozoa</taxon>
        <taxon>Arthropoda</taxon>
        <taxon>Hexapoda</taxon>
        <taxon>Insecta</taxon>
        <taxon>Pterygota</taxon>
        <taxon>Neoptera</taxon>
        <taxon>Endopterygota</taxon>
        <taxon>Diptera</taxon>
        <taxon>Nematocera</taxon>
        <taxon>Chironomoidea</taxon>
        <taxon>Chironomidae</taxon>
        <taxon>Clunio</taxon>
    </lineage>
</organism>